<dbReference type="InterPro" id="IPR039614">
    <property type="entry name" value="PMI1-like"/>
</dbReference>
<evidence type="ECO:0000313" key="3">
    <source>
        <dbReference type="EMBL" id="WOL05323.1"/>
    </source>
</evidence>
<dbReference type="Pfam" id="PF10358">
    <property type="entry name" value="NT-C2"/>
    <property type="match status" value="1"/>
</dbReference>
<feature type="compositionally biased region" description="Acidic residues" evidence="1">
    <location>
        <begin position="390"/>
        <end position="399"/>
    </location>
</feature>
<accession>A0AAQ3QDL6</accession>
<dbReference type="Pfam" id="PF21745">
    <property type="entry name" value="PMI1_PMIR1-2_C"/>
    <property type="match status" value="1"/>
</dbReference>
<dbReference type="InterPro" id="IPR019448">
    <property type="entry name" value="NT-C2"/>
</dbReference>
<dbReference type="PANTHER" id="PTHR33414:SF2">
    <property type="entry name" value="PROTEIN PLASTID MOVEMENT IMPAIRED 1"/>
    <property type="match status" value="1"/>
</dbReference>
<dbReference type="EMBL" id="CP136893">
    <property type="protein sequence ID" value="WOL05323.1"/>
    <property type="molecule type" value="Genomic_DNA"/>
</dbReference>
<dbReference type="AlphaFoldDB" id="A0AAQ3QDL6"/>
<sequence length="848" mass="92100">MADGKDPNEQLLQELDALSHSLYQAHTARRTASLVLPRSSGPAANAVAGGDVPKAESRPRSRRLSMSPWRSRPKSENEPEIDDADDDRHHRGPPLKQHSLPVAETVEKKGIWSWKPMRALSHIRMQRLGCLFSVEVVAIQGLPASMNGLRLSVTVRKKETKEGAMQTMPARVLQGSADFEETLFIRCHVYCSGGAGTGKPLKFESRPFLISTFAIDAPELDFGTSLVDLSQLVKESMDKNVEGERVRQWDATFPLFGKAKGGELLLKLSFQIMEDGGVGIYKQAEGGSASISKGKESSISFARKKSKTSFSVASPKITRSEPSFTPTKQASAVDLKEIDEFNLDDPAPPSATPSRAPKLPETELKDDLDLPEFEVVDKGIEIQAEKGEHEAEEEEEAESVEATSVSSEVVKEVVHDSAHLSRLTELDAIAQQIKALESLMVGDEQNSTKAAQEDDMQRLDEEEDAVTREFLQMLKLEDGKEQTLNMLDQITPSKIGLAAGKDGENGIYISDLGKGLGAVVQTRDGGYLCATNPFDTPVKRKETPKLAMQISKPFILGDQNLTSGFEVFQRLAVAGSEELGAKLQSLTSMDELMGKTAEQIAFEGMASAIISGRNKEGASSSAAKIVAFLKTMAAALNDGRKERILTGIWNVREEPVTAEEILPFALQKIEAMAVEALKIQAGIADEEAPFDVSSLVAKVEKNPLDAATPLEGWEAACAGADSVTLLVVVQLRDPLRRYETVGAPSIVIMQAAKVDGGGRDEEAKFKVASLHAGGLKLRAGARRSAWDGEKQRLTAMQWLVAYGLGKAGKKRAAQAKGGQDALWSMSSRVMADMWLKPMRNPDVKIPEK</sequence>
<proteinExistence type="predicted"/>
<keyword evidence="4" id="KW-1185">Reference proteome</keyword>
<dbReference type="PROSITE" id="PS51840">
    <property type="entry name" value="C2_NT"/>
    <property type="match status" value="1"/>
</dbReference>
<reference evidence="3 4" key="1">
    <citation type="submission" date="2023-10" db="EMBL/GenBank/DDBJ databases">
        <title>Chromosome-scale genome assembly provides insights into flower coloration mechanisms of Canna indica.</title>
        <authorList>
            <person name="Li C."/>
        </authorList>
    </citation>
    <scope>NUCLEOTIDE SEQUENCE [LARGE SCALE GENOMIC DNA]</scope>
    <source>
        <tissue evidence="3">Flower</tissue>
    </source>
</reference>
<evidence type="ECO:0000256" key="1">
    <source>
        <dbReference type="SAM" id="MobiDB-lite"/>
    </source>
</evidence>
<dbReference type="PANTHER" id="PTHR33414">
    <property type="entry name" value="PROTEIN PLASTID MOVEMENT IMPAIRED 1-RELATED 1"/>
    <property type="match status" value="1"/>
</dbReference>
<feature type="region of interest" description="Disordered" evidence="1">
    <location>
        <begin position="385"/>
        <end position="404"/>
    </location>
</feature>
<evidence type="ECO:0000313" key="4">
    <source>
        <dbReference type="Proteomes" id="UP001327560"/>
    </source>
</evidence>
<dbReference type="Proteomes" id="UP001327560">
    <property type="component" value="Chromosome 4"/>
</dbReference>
<evidence type="ECO:0000259" key="2">
    <source>
        <dbReference type="PROSITE" id="PS51840"/>
    </source>
</evidence>
<feature type="region of interest" description="Disordered" evidence="1">
    <location>
        <begin position="33"/>
        <end position="101"/>
    </location>
</feature>
<feature type="region of interest" description="Disordered" evidence="1">
    <location>
        <begin position="341"/>
        <end position="363"/>
    </location>
</feature>
<name>A0AAQ3QDL6_9LILI</name>
<feature type="domain" description="C2 NT-type" evidence="2">
    <location>
        <begin position="120"/>
        <end position="274"/>
    </location>
</feature>
<organism evidence="3 4">
    <name type="scientific">Canna indica</name>
    <name type="common">Indian-shot</name>
    <dbReference type="NCBI Taxonomy" id="4628"/>
    <lineage>
        <taxon>Eukaryota</taxon>
        <taxon>Viridiplantae</taxon>
        <taxon>Streptophyta</taxon>
        <taxon>Embryophyta</taxon>
        <taxon>Tracheophyta</taxon>
        <taxon>Spermatophyta</taxon>
        <taxon>Magnoliopsida</taxon>
        <taxon>Liliopsida</taxon>
        <taxon>Zingiberales</taxon>
        <taxon>Cannaceae</taxon>
        <taxon>Canna</taxon>
    </lineage>
</organism>
<dbReference type="InterPro" id="IPR048972">
    <property type="entry name" value="PMI1_PMIR1-2_C"/>
</dbReference>
<gene>
    <name evidence="3" type="ORF">Cni_G14051</name>
</gene>
<protein>
    <recommendedName>
        <fullName evidence="2">C2 NT-type domain-containing protein</fullName>
    </recommendedName>
</protein>